<organism evidence="1 2">
    <name type="scientific">Pseudoleptotrichia goodfellowii F0264</name>
    <dbReference type="NCBI Taxonomy" id="596323"/>
    <lineage>
        <taxon>Bacteria</taxon>
        <taxon>Fusobacteriati</taxon>
        <taxon>Fusobacteriota</taxon>
        <taxon>Fusobacteriia</taxon>
        <taxon>Fusobacteriales</taxon>
        <taxon>Leptotrichiaceae</taxon>
        <taxon>Pseudoleptotrichia</taxon>
    </lineage>
</organism>
<protein>
    <submittedName>
        <fullName evidence="1">Uncharacterized protein</fullName>
    </submittedName>
</protein>
<dbReference type="InterPro" id="IPR029058">
    <property type="entry name" value="AB_hydrolase_fold"/>
</dbReference>
<dbReference type="RefSeq" id="WP_006807654.1">
    <property type="nucleotide sequence ID" value="NZ_ADAD01000134.1"/>
</dbReference>
<sequence length="73" mass="8159">MYYIGTKGATISKHWRIRHGAIDRDTSLAIPAILALKLENTGKNVDFASPWATGHSGDYDLDELFIWVDGIVR</sequence>
<dbReference type="eggNOG" id="COG0657">
    <property type="taxonomic scope" value="Bacteria"/>
</dbReference>
<dbReference type="Proteomes" id="UP000004226">
    <property type="component" value="Unassembled WGS sequence"/>
</dbReference>
<comment type="caution">
    <text evidence="1">The sequence shown here is derived from an EMBL/GenBank/DDBJ whole genome shotgun (WGS) entry which is preliminary data.</text>
</comment>
<dbReference type="Gene3D" id="3.40.50.1820">
    <property type="entry name" value="alpha/beta hydrolase"/>
    <property type="match status" value="1"/>
</dbReference>
<proteinExistence type="predicted"/>
<dbReference type="AlphaFoldDB" id="D0GMF6"/>
<dbReference type="EMBL" id="ADAD01000134">
    <property type="protein sequence ID" value="EEY34752.1"/>
    <property type="molecule type" value="Genomic_DNA"/>
</dbReference>
<evidence type="ECO:0000313" key="1">
    <source>
        <dbReference type="EMBL" id="EEY34752.1"/>
    </source>
</evidence>
<evidence type="ECO:0000313" key="2">
    <source>
        <dbReference type="Proteomes" id="UP000004226"/>
    </source>
</evidence>
<keyword evidence="2" id="KW-1185">Reference proteome</keyword>
<name>D0GMF6_9FUSO</name>
<accession>D0GMF6</accession>
<reference evidence="1 2" key="1">
    <citation type="submission" date="2009-10" db="EMBL/GenBank/DDBJ databases">
        <authorList>
            <person name="Harkins D.M."/>
            <person name="Madupu R."/>
            <person name="Durkin A.S."/>
            <person name="Torralba M."/>
            <person name="Methe B."/>
            <person name="Sutton G.G."/>
            <person name="Strausberg R.L."/>
            <person name="Nelson K.E."/>
        </authorList>
    </citation>
    <scope>NUCLEOTIDE SEQUENCE [LARGE SCALE GENOMIC DNA]</scope>
    <source>
        <strain evidence="1 2">F0264</strain>
    </source>
</reference>
<gene>
    <name evidence="1" type="ORF">HMPREF0554_1371</name>
</gene>